<reference evidence="2 3" key="1">
    <citation type="submission" date="2019-04" db="EMBL/GenBank/DDBJ databases">
        <authorList>
            <person name="Li J."/>
        </authorList>
    </citation>
    <scope>NUCLEOTIDE SEQUENCE [LARGE SCALE GENOMIC DNA]</scope>
    <source>
        <strain evidence="2 3">CCTCC AB2016182</strain>
    </source>
</reference>
<sequence>MAAMLTLLVLVGGMLTAGQAGAASFTPPAGCTLNVTVQNRGCSVGQYYTCEADPEGHQRSAHFGRDGLYHLSTIDAETRWIESQSMASGLIDRLVEQAESHASFSRLLETGRDDFDFWTETNDGQRLHHQGHDVLTGETVEIDGQPLERTTFQLTTRSADGEVLITREGSQYISRRFNRFYGGTETGSDWTGAQTQTDDSPVQFLFPGQPGFGATTPQFDCDQLLTQIPQERAAS</sequence>
<feature type="signal peptide" evidence="1">
    <location>
        <begin position="1"/>
        <end position="22"/>
    </location>
</feature>
<gene>
    <name evidence="2" type="ORF">FA740_13065</name>
</gene>
<protein>
    <submittedName>
        <fullName evidence="2">Uncharacterized protein</fullName>
    </submittedName>
</protein>
<dbReference type="RefSeq" id="WP_136857217.1">
    <property type="nucleotide sequence ID" value="NZ_SUNH01000017.1"/>
</dbReference>
<evidence type="ECO:0000313" key="2">
    <source>
        <dbReference type="EMBL" id="TJZ83382.1"/>
    </source>
</evidence>
<accession>A0A4U0QQ83</accession>
<dbReference type="Proteomes" id="UP000306223">
    <property type="component" value="Unassembled WGS sequence"/>
</dbReference>
<evidence type="ECO:0000256" key="1">
    <source>
        <dbReference type="SAM" id="SignalP"/>
    </source>
</evidence>
<evidence type="ECO:0000313" key="3">
    <source>
        <dbReference type="Proteomes" id="UP000306223"/>
    </source>
</evidence>
<name>A0A4U0QQ83_9RHOB</name>
<dbReference type="OrthoDB" id="7844595at2"/>
<comment type="caution">
    <text evidence="2">The sequence shown here is derived from an EMBL/GenBank/DDBJ whole genome shotgun (WGS) entry which is preliminary data.</text>
</comment>
<organism evidence="2 3">
    <name type="scientific">Paracoccus hibiscisoli</name>
    <dbReference type="NCBI Taxonomy" id="2023261"/>
    <lineage>
        <taxon>Bacteria</taxon>
        <taxon>Pseudomonadati</taxon>
        <taxon>Pseudomonadota</taxon>
        <taxon>Alphaproteobacteria</taxon>
        <taxon>Rhodobacterales</taxon>
        <taxon>Paracoccaceae</taxon>
        <taxon>Paracoccus</taxon>
    </lineage>
</organism>
<keyword evidence="1" id="KW-0732">Signal</keyword>
<dbReference type="EMBL" id="SUNH01000017">
    <property type="protein sequence ID" value="TJZ83382.1"/>
    <property type="molecule type" value="Genomic_DNA"/>
</dbReference>
<feature type="chain" id="PRO_5020197590" evidence="1">
    <location>
        <begin position="23"/>
        <end position="235"/>
    </location>
</feature>
<keyword evidence="3" id="KW-1185">Reference proteome</keyword>
<proteinExistence type="predicted"/>
<dbReference type="AlphaFoldDB" id="A0A4U0QQ83"/>